<evidence type="ECO:0000313" key="1">
    <source>
        <dbReference type="EMBL" id="OGK38204.1"/>
    </source>
</evidence>
<dbReference type="AlphaFoldDB" id="A0A1F7I492"/>
<accession>A0A1F7I492</accession>
<dbReference type="Proteomes" id="UP000176803">
    <property type="component" value="Unassembled WGS sequence"/>
</dbReference>
<dbReference type="EMBL" id="MGAC01000020">
    <property type="protein sequence ID" value="OGK38204.1"/>
    <property type="molecule type" value="Genomic_DNA"/>
</dbReference>
<protein>
    <submittedName>
        <fullName evidence="1">Uncharacterized protein</fullName>
    </submittedName>
</protein>
<evidence type="ECO:0000313" key="2">
    <source>
        <dbReference type="Proteomes" id="UP000176803"/>
    </source>
</evidence>
<sequence>MPAYPSILQDKSLLIIFAYAPAGLGHLRVTDALYHGLPQHCHPILLGSQDKGITLIHRFTSIHPLARAIFEWSQHGIQEKIFTFLYRAILWHTTDNIYRQMKTVLTERMEPAKTVLIVATHFGLAHQLAAIKDKLIEEFQVKIFIIVQVTDDSPQYMWFVPNTDLTLVPSEETKKILNLYGKRGHFRNVRIEVNPYPVSPGLGERLLKKNYDNRLDQLDRQKKSRIFISLPVSGAAVGTKFLQNLMLRLNNLSDRYFFYLIAKEVPFTSKFLRAVDKYGFIHTHTHSGDRLVVNAYEMLYQQKVIALEITKPSEQAFKTLFEPTQKGGSIMLFSHPVGRQEYDNLAFLRRHRLIPTIDEQNQLWSMALNYRTGEQVKKLVESATHWRGLILPDNPQMAAEFTDWALQIGLLAAMGRFRLNKNSGKFFQHQDDLTSYGVELFWKKVIGLLKESAYYRE</sequence>
<comment type="caution">
    <text evidence="1">The sequence shown here is derived from an EMBL/GenBank/DDBJ whole genome shotgun (WGS) entry which is preliminary data.</text>
</comment>
<organism evidence="1 2">
    <name type="scientific">Candidatus Roizmanbacteria bacterium RIFCSPHIGHO2_12_FULL_41_11</name>
    <dbReference type="NCBI Taxonomy" id="1802052"/>
    <lineage>
        <taxon>Bacteria</taxon>
        <taxon>Candidatus Roizmaniibacteriota</taxon>
    </lineage>
</organism>
<proteinExistence type="predicted"/>
<reference evidence="1 2" key="1">
    <citation type="journal article" date="2016" name="Nat. Commun.">
        <title>Thousands of microbial genomes shed light on interconnected biogeochemical processes in an aquifer system.</title>
        <authorList>
            <person name="Anantharaman K."/>
            <person name="Brown C.T."/>
            <person name="Hug L.A."/>
            <person name="Sharon I."/>
            <person name="Castelle C.J."/>
            <person name="Probst A.J."/>
            <person name="Thomas B.C."/>
            <person name="Singh A."/>
            <person name="Wilkins M.J."/>
            <person name="Karaoz U."/>
            <person name="Brodie E.L."/>
            <person name="Williams K.H."/>
            <person name="Hubbard S.S."/>
            <person name="Banfield J.F."/>
        </authorList>
    </citation>
    <scope>NUCLEOTIDE SEQUENCE [LARGE SCALE GENOMIC DNA]</scope>
</reference>
<gene>
    <name evidence="1" type="ORF">A3F03_02830</name>
</gene>
<name>A0A1F7I492_9BACT</name>